<keyword evidence="5" id="KW-1185">Reference proteome</keyword>
<dbReference type="InterPro" id="IPR013106">
    <property type="entry name" value="Ig_V-set"/>
</dbReference>
<dbReference type="GO" id="GO:0045124">
    <property type="term" value="P:regulation of bone resorption"/>
    <property type="evidence" value="ECO:0000318"/>
    <property type="project" value="GO_Central"/>
</dbReference>
<evidence type="ECO:0000313" key="5">
    <source>
        <dbReference type="Proteomes" id="UP000002279"/>
    </source>
</evidence>
<feature type="domain" description="Ig-like" evidence="3">
    <location>
        <begin position="167"/>
        <end position="245"/>
    </location>
</feature>
<reference evidence="4" key="3">
    <citation type="submission" date="2025-09" db="UniProtKB">
        <authorList>
            <consortium name="Ensembl"/>
        </authorList>
    </citation>
    <scope>IDENTIFICATION</scope>
    <source>
        <strain evidence="4">Glennie</strain>
    </source>
</reference>
<organism evidence="4 5">
    <name type="scientific">Ornithorhynchus anatinus</name>
    <name type="common">Duckbill platypus</name>
    <dbReference type="NCBI Taxonomy" id="9258"/>
    <lineage>
        <taxon>Eukaryota</taxon>
        <taxon>Metazoa</taxon>
        <taxon>Chordata</taxon>
        <taxon>Craniata</taxon>
        <taxon>Vertebrata</taxon>
        <taxon>Euteleostomi</taxon>
        <taxon>Mammalia</taxon>
        <taxon>Monotremata</taxon>
        <taxon>Ornithorhynchidae</taxon>
        <taxon>Ornithorhynchus</taxon>
    </lineage>
</organism>
<accession>A0A6I8MYZ7</accession>
<reference evidence="4 5" key="1">
    <citation type="journal article" date="2008" name="Nature">
        <title>Genome analysis of the platypus reveals unique signatures of evolution.</title>
        <authorList>
            <person name="Warren W.C."/>
            <person name="Hillier L.W."/>
            <person name="Marshall Graves J.A."/>
            <person name="Birney E."/>
            <person name="Ponting C.P."/>
            <person name="Grutzner F."/>
            <person name="Belov K."/>
            <person name="Miller W."/>
            <person name="Clarke L."/>
            <person name="Chinwalla A.T."/>
            <person name="Yang S.P."/>
            <person name="Heger A."/>
            <person name="Locke D.P."/>
            <person name="Miethke P."/>
            <person name="Waters P.D."/>
            <person name="Veyrunes F."/>
            <person name="Fulton L."/>
            <person name="Fulton B."/>
            <person name="Graves T."/>
            <person name="Wallis J."/>
            <person name="Puente X.S."/>
            <person name="Lopez-Otin C."/>
            <person name="Ordonez G.R."/>
            <person name="Eichler E.E."/>
            <person name="Chen L."/>
            <person name="Cheng Z."/>
            <person name="Deakin J.E."/>
            <person name="Alsop A."/>
            <person name="Thompson K."/>
            <person name="Kirby P."/>
            <person name="Papenfuss A.T."/>
            <person name="Wakefield M.J."/>
            <person name="Olender T."/>
            <person name="Lancet D."/>
            <person name="Huttley G.A."/>
            <person name="Smit A.F."/>
            <person name="Pask A."/>
            <person name="Temple-Smith P."/>
            <person name="Batzer M.A."/>
            <person name="Walker J.A."/>
            <person name="Konkel M.K."/>
            <person name="Harris R.S."/>
            <person name="Whittington C.M."/>
            <person name="Wong E.S."/>
            <person name="Gemmell N.J."/>
            <person name="Buschiazzo E."/>
            <person name="Vargas Jentzsch I.M."/>
            <person name="Merkel A."/>
            <person name="Schmitz J."/>
            <person name="Zemann A."/>
            <person name="Churakov G."/>
            <person name="Kriegs J.O."/>
            <person name="Brosius J."/>
            <person name="Murchison E.P."/>
            <person name="Sachidanandam R."/>
            <person name="Smith C."/>
            <person name="Hannon G.J."/>
            <person name="Tsend-Ayush E."/>
            <person name="McMillan D."/>
            <person name="Attenborough R."/>
            <person name="Rens W."/>
            <person name="Ferguson-Smith M."/>
            <person name="Lefevre C.M."/>
            <person name="Sharp J.A."/>
            <person name="Nicholas K.R."/>
            <person name="Ray D.A."/>
            <person name="Kube M."/>
            <person name="Reinhardt R."/>
            <person name="Pringle T.H."/>
            <person name="Taylor J."/>
            <person name="Jones R.C."/>
            <person name="Nixon B."/>
            <person name="Dacheux J.L."/>
            <person name="Niwa H."/>
            <person name="Sekita Y."/>
            <person name="Huang X."/>
            <person name="Stark A."/>
            <person name="Kheradpour P."/>
            <person name="Kellis M."/>
            <person name="Flicek P."/>
            <person name="Chen Y."/>
            <person name="Webber C."/>
            <person name="Hardison R."/>
            <person name="Nelson J."/>
            <person name="Hallsworth-Pepin K."/>
            <person name="Delehaunty K."/>
            <person name="Markovic C."/>
            <person name="Minx P."/>
            <person name="Feng Y."/>
            <person name="Kremitzki C."/>
            <person name="Mitreva M."/>
            <person name="Glasscock J."/>
            <person name="Wylie T."/>
            <person name="Wohldmann P."/>
            <person name="Thiru P."/>
            <person name="Nhan M.N."/>
            <person name="Pohl C.S."/>
            <person name="Smith S.M."/>
            <person name="Hou S."/>
            <person name="Nefedov M."/>
            <person name="de Jong P.J."/>
            <person name="Renfree M.B."/>
            <person name="Mardis E.R."/>
            <person name="Wilson R.K."/>
        </authorList>
    </citation>
    <scope>NUCLEOTIDE SEQUENCE [LARGE SCALE GENOMIC DNA]</scope>
    <source>
        <strain evidence="4 5">Glennie</strain>
    </source>
</reference>
<reference evidence="4" key="2">
    <citation type="submission" date="2025-08" db="UniProtKB">
        <authorList>
            <consortium name="Ensembl"/>
        </authorList>
    </citation>
    <scope>IDENTIFICATION</scope>
    <source>
        <strain evidence="4">Glennie</strain>
    </source>
</reference>
<dbReference type="Gene3D" id="2.60.40.10">
    <property type="entry name" value="Immunoglobulins"/>
    <property type="match status" value="2"/>
</dbReference>
<proteinExistence type="predicted"/>
<dbReference type="Ensembl" id="ENSOANT00000047362.1">
    <property type="protein sequence ID" value="ENSOANP00000033957.1"/>
    <property type="gene ID" value="ENSOANG00000050970.1"/>
</dbReference>
<dbReference type="PANTHER" id="PTHR46942:SF1">
    <property type="entry name" value="SIALIC ACID-BINDING IG-LIKE LECTIN 15"/>
    <property type="match status" value="1"/>
</dbReference>
<feature type="domain" description="Ig-like" evidence="3">
    <location>
        <begin position="35"/>
        <end position="158"/>
    </location>
</feature>
<dbReference type="SMART" id="SM00406">
    <property type="entry name" value="IGv"/>
    <property type="match status" value="1"/>
</dbReference>
<dbReference type="PROSITE" id="PS50835">
    <property type="entry name" value="IG_LIKE"/>
    <property type="match status" value="2"/>
</dbReference>
<dbReference type="SMART" id="SM00409">
    <property type="entry name" value="IG"/>
    <property type="match status" value="2"/>
</dbReference>
<dbReference type="Pfam" id="PF07686">
    <property type="entry name" value="V-set"/>
    <property type="match status" value="1"/>
</dbReference>
<name>A0A6I8MYZ7_ORNAN</name>
<dbReference type="AlphaFoldDB" id="A0A6I8MYZ7"/>
<dbReference type="GO" id="GO:0005886">
    <property type="term" value="C:plasma membrane"/>
    <property type="evidence" value="ECO:0000318"/>
    <property type="project" value="GO_Central"/>
</dbReference>
<keyword evidence="2" id="KW-0812">Transmembrane</keyword>
<dbReference type="InParanoid" id="A0A6I8MYZ7"/>
<dbReference type="Proteomes" id="UP000002279">
    <property type="component" value="Chromosome 3"/>
</dbReference>
<keyword evidence="2" id="KW-0472">Membrane</keyword>
<dbReference type="InterPro" id="IPR013783">
    <property type="entry name" value="Ig-like_fold"/>
</dbReference>
<dbReference type="FunCoup" id="A0A6I8MYZ7">
    <property type="interactions" value="560"/>
</dbReference>
<evidence type="ECO:0000313" key="4">
    <source>
        <dbReference type="Ensembl" id="ENSOANP00000033957.1"/>
    </source>
</evidence>
<evidence type="ECO:0000259" key="3">
    <source>
        <dbReference type="PROSITE" id="PS50835"/>
    </source>
</evidence>
<sequence>MATFESLLCVLWRQGGGQSRGNPTPWRPTDSTLHPSGAPSHKWSMQVPSDVTGEAGGSVVLPCTFTHPHKSYDGPLMAIWRVREPYDGAPVFQCVAPAASDHCRTTVSYKSKYKLLGNPRHNDLSIKIDNLTWSDSNRYFCRVEFAGDIRDRYESRVGVRLHLTASPRIVHITVRASQDQAFSALCTAEGEPPPSLTWSGPAAANGTAASNQEHQVTKELHGLAQDGRYTCTATNPYGRAEGSVYFYRFRAGAGGSFLLPGLLSSLGAKLSLLVAILGAIAFRGRTTTNPIPIMSLIHPSQSQTAFSFFLMVSVKRLSCARL</sequence>
<feature type="region of interest" description="Disordered" evidence="1">
    <location>
        <begin position="16"/>
        <end position="42"/>
    </location>
</feature>
<dbReference type="Bgee" id="ENSOANG00000050970">
    <property type="expression patterns" value="Expressed in ovary"/>
</dbReference>
<dbReference type="PANTHER" id="PTHR46942">
    <property type="entry name" value="SIALIC ACID-BINDING IG-LIKE LECTIN 15"/>
    <property type="match status" value="1"/>
</dbReference>
<dbReference type="InterPro" id="IPR003599">
    <property type="entry name" value="Ig_sub"/>
</dbReference>
<keyword evidence="2" id="KW-1133">Transmembrane helix</keyword>
<dbReference type="SUPFAM" id="SSF48726">
    <property type="entry name" value="Immunoglobulin"/>
    <property type="match status" value="2"/>
</dbReference>
<dbReference type="GO" id="GO:2001204">
    <property type="term" value="P:regulation of osteoclast development"/>
    <property type="evidence" value="ECO:0000318"/>
    <property type="project" value="GO_Central"/>
</dbReference>
<dbReference type="GO" id="GO:0032956">
    <property type="term" value="P:regulation of actin cytoskeleton organization"/>
    <property type="evidence" value="ECO:0000318"/>
    <property type="project" value="GO_Central"/>
</dbReference>
<dbReference type="OMA" id="SNRYFCR"/>
<dbReference type="InterPro" id="IPR013098">
    <property type="entry name" value="Ig_I-set"/>
</dbReference>
<evidence type="ECO:0000256" key="1">
    <source>
        <dbReference type="SAM" id="MobiDB-lite"/>
    </source>
</evidence>
<feature type="transmembrane region" description="Helical" evidence="2">
    <location>
        <begin position="257"/>
        <end position="282"/>
    </location>
</feature>
<evidence type="ECO:0000256" key="2">
    <source>
        <dbReference type="SAM" id="Phobius"/>
    </source>
</evidence>
<dbReference type="Pfam" id="PF07679">
    <property type="entry name" value="I-set"/>
    <property type="match status" value="1"/>
</dbReference>
<dbReference type="InterPro" id="IPR036179">
    <property type="entry name" value="Ig-like_dom_sf"/>
</dbReference>
<dbReference type="InterPro" id="IPR042836">
    <property type="entry name" value="SIG15"/>
</dbReference>
<dbReference type="GeneTree" id="ENSGT01150000286907"/>
<protein>
    <recommendedName>
        <fullName evidence="3">Ig-like domain-containing protein</fullName>
    </recommendedName>
</protein>
<dbReference type="InterPro" id="IPR007110">
    <property type="entry name" value="Ig-like_dom"/>
</dbReference>